<proteinExistence type="predicted"/>
<comment type="caution">
    <text evidence="3">The sequence shown here is derived from an EMBL/GenBank/DDBJ whole genome shotgun (WGS) entry which is preliminary data.</text>
</comment>
<reference evidence="3 4" key="1">
    <citation type="submission" date="2018-06" db="EMBL/GenBank/DDBJ databases">
        <title>Pseudomonas diversity within urban Lake Michigan freshwaters.</title>
        <authorList>
            <person name="Batrich M."/>
            <person name="Hatzopoulos T."/>
            <person name="Putonti C."/>
        </authorList>
    </citation>
    <scope>NUCLEOTIDE SEQUENCE [LARGE SCALE GENOMIC DNA]</scope>
    <source>
        <strain evidence="3 4">MB-090714</strain>
    </source>
</reference>
<keyword evidence="2" id="KW-0472">Membrane</keyword>
<evidence type="ECO:0000256" key="1">
    <source>
        <dbReference type="SAM" id="MobiDB-lite"/>
    </source>
</evidence>
<feature type="region of interest" description="Disordered" evidence="1">
    <location>
        <begin position="325"/>
        <end position="344"/>
    </location>
</feature>
<organism evidence="3 4">
    <name type="scientific">Aquipseudomonas alcaligenes</name>
    <name type="common">Pseudomonas alcaligenes</name>
    <dbReference type="NCBI Taxonomy" id="43263"/>
    <lineage>
        <taxon>Bacteria</taxon>
        <taxon>Pseudomonadati</taxon>
        <taxon>Pseudomonadota</taxon>
        <taxon>Gammaproteobacteria</taxon>
        <taxon>Pseudomonadales</taxon>
        <taxon>Pseudomonadaceae</taxon>
        <taxon>Aquipseudomonas</taxon>
    </lineage>
</organism>
<dbReference type="EMBL" id="QJRX01000011">
    <property type="protein sequence ID" value="PYC20213.1"/>
    <property type="molecule type" value="Genomic_DNA"/>
</dbReference>
<feature type="transmembrane region" description="Helical" evidence="2">
    <location>
        <begin position="210"/>
        <end position="232"/>
    </location>
</feature>
<sequence length="410" mass="45774">MAKGLKYREQCAAVQEHLKKIGYSHYRHSFHILPDNKCEVVCFEYSMRDLLVQNVDCVGVYSLARALVNKLADKGAKTVAVALERFGIVAIFNHGKLAEYVVVEQEKQAVELELRRLFKFRQVAGTADTLVISDGSLSTFEAIIVDLDKDHRFKYQRGDYVFRTRWYAGRRNRVYHQLARNTGGARNGASNASANASAVAAAQSAIWQDFMLIGVLLILGLVNIMVAVKLVFMDEKVTELVGRIDALAEQQVVLEKSQRQDAEDRMGRLHTSLERKIASVLKEMDRSGKTLQESLAKLETSKPVVDGYVGPYNDAELNRLINAPAQPSEPEVPAEPAEPEPDPVSITVLMRSGSSILCMVRQGRTSQTVRLADQLPVRLPDGSELLYQRSTNRVVHKQGDVLTTLKLDYS</sequence>
<accession>A0A2V4L225</accession>
<keyword evidence="2" id="KW-0812">Transmembrane</keyword>
<dbReference type="Proteomes" id="UP000248146">
    <property type="component" value="Unassembled WGS sequence"/>
</dbReference>
<evidence type="ECO:0000256" key="2">
    <source>
        <dbReference type="SAM" id="Phobius"/>
    </source>
</evidence>
<feature type="compositionally biased region" description="Low complexity" evidence="1">
    <location>
        <begin position="325"/>
        <end position="335"/>
    </location>
</feature>
<gene>
    <name evidence="3" type="ORF">DMO17_18625</name>
</gene>
<protein>
    <submittedName>
        <fullName evidence="3">Uncharacterized protein</fullName>
    </submittedName>
</protein>
<dbReference type="AlphaFoldDB" id="A0A2V4L225"/>
<name>A0A2V4L225_AQUAC</name>
<keyword evidence="2" id="KW-1133">Transmembrane helix</keyword>
<evidence type="ECO:0000313" key="3">
    <source>
        <dbReference type="EMBL" id="PYC20213.1"/>
    </source>
</evidence>
<evidence type="ECO:0000313" key="4">
    <source>
        <dbReference type="Proteomes" id="UP000248146"/>
    </source>
</evidence>
<dbReference type="RefSeq" id="WP_110683978.1">
    <property type="nucleotide sequence ID" value="NZ_QJRX01000011.1"/>
</dbReference>